<dbReference type="InterPro" id="IPR042177">
    <property type="entry name" value="Cell/Rod_1"/>
</dbReference>
<feature type="transmembrane region" description="Helical" evidence="6">
    <location>
        <begin position="12"/>
        <end position="29"/>
    </location>
</feature>
<reference evidence="8" key="1">
    <citation type="submission" date="2015-05" db="EMBL/GenBank/DDBJ databases">
        <authorList>
            <person name="Rattei Thomas"/>
        </authorList>
    </citation>
    <scope>NUCLEOTIDE SEQUENCE</scope>
    <source>
        <strain evidence="8">DC9</strain>
    </source>
</reference>
<keyword evidence="6" id="KW-0812">Transmembrane</keyword>
<evidence type="ECO:0000313" key="8">
    <source>
        <dbReference type="EMBL" id="CRI42862.1"/>
    </source>
</evidence>
<organism evidence="8">
    <name type="scientific">Chlamydia pneumoniae</name>
    <name type="common">Chlamydophila pneumoniae</name>
    <dbReference type="NCBI Taxonomy" id="83558"/>
    <lineage>
        <taxon>Bacteria</taxon>
        <taxon>Pseudomonadati</taxon>
        <taxon>Chlamydiota</taxon>
        <taxon>Chlamydiia</taxon>
        <taxon>Chlamydiales</taxon>
        <taxon>Chlamydiaceae</taxon>
        <taxon>Chlamydia/Chlamydophila group</taxon>
        <taxon>Chlamydia</taxon>
    </lineage>
</organism>
<feature type="domain" description="Rod shape-determining protein MreC beta-barrel core" evidence="7">
    <location>
        <begin position="109"/>
        <end position="304"/>
    </location>
</feature>
<dbReference type="PANTHER" id="PTHR34138:SF1">
    <property type="entry name" value="CELL SHAPE-DETERMINING PROTEIN MREC"/>
    <property type="match status" value="1"/>
</dbReference>
<evidence type="ECO:0000256" key="1">
    <source>
        <dbReference type="ARBA" id="ARBA00009369"/>
    </source>
</evidence>
<evidence type="ECO:0000259" key="7">
    <source>
        <dbReference type="Pfam" id="PF04085"/>
    </source>
</evidence>
<name>A0A0F7X2T7_CHLPN</name>
<keyword evidence="6" id="KW-0472">Membrane</keyword>
<sequence>MSYSLRNKKTKICVYIIIALGILSFRSIPQEVYDKIRSSFVSLHVKFFPKIKQAPSSHFANLELENLVLKERVASLEEKLKLYEVSNHTPPLFPEILTPYFHKLVEGKVVYRDYTHWSSSCWVNVGKTHGIKKNSPVLSGNVLVGLVDYVGEHQSRIRLITDVGMKPSVVAMRGDIQSWWIKHSLRELIRQVEQISHAYILEKDKYEKISQLQELDSLIQGEGENQALLRGILSGVGGALWKEGSLCLEGEGFYFSEGKTLLPGDILVTTGLDGVFPPGLLVARVTKVKAPRDGACTFKIEAQSLEEKLMELDQLFILPPLEFNPNDRPDIFGLLWD</sequence>
<dbReference type="PANTHER" id="PTHR34138">
    <property type="entry name" value="CELL SHAPE-DETERMINING PROTEIN MREC"/>
    <property type="match status" value="1"/>
</dbReference>
<keyword evidence="6" id="KW-1133">Transmembrane helix</keyword>
<dbReference type="NCBIfam" id="NF011450">
    <property type="entry name" value="PRK14872.1"/>
    <property type="match status" value="1"/>
</dbReference>
<feature type="coiled-coil region" evidence="5">
    <location>
        <begin position="59"/>
        <end position="86"/>
    </location>
</feature>
<dbReference type="InterPro" id="IPR042175">
    <property type="entry name" value="Cell/Rod_MreC_2"/>
</dbReference>
<dbReference type="GO" id="GO:0008360">
    <property type="term" value="P:regulation of cell shape"/>
    <property type="evidence" value="ECO:0007669"/>
    <property type="project" value="UniProtKB-KW"/>
</dbReference>
<evidence type="ECO:0000256" key="6">
    <source>
        <dbReference type="SAM" id="Phobius"/>
    </source>
</evidence>
<dbReference type="GO" id="GO:0005886">
    <property type="term" value="C:plasma membrane"/>
    <property type="evidence" value="ECO:0007669"/>
    <property type="project" value="TreeGrafter"/>
</dbReference>
<evidence type="ECO:0000256" key="2">
    <source>
        <dbReference type="ARBA" id="ARBA00013855"/>
    </source>
</evidence>
<evidence type="ECO:0000256" key="3">
    <source>
        <dbReference type="ARBA" id="ARBA00022960"/>
    </source>
</evidence>
<comment type="similarity">
    <text evidence="1">Belongs to the MreC family.</text>
</comment>
<evidence type="ECO:0000256" key="5">
    <source>
        <dbReference type="SAM" id="Coils"/>
    </source>
</evidence>
<dbReference type="Gene3D" id="2.40.10.350">
    <property type="entry name" value="Rod shape-determining protein MreC, domain 2"/>
    <property type="match status" value="1"/>
</dbReference>
<dbReference type="InterPro" id="IPR055342">
    <property type="entry name" value="MreC_beta-barrel_core"/>
</dbReference>
<accession>A0A0F7X2T7</accession>
<dbReference type="Gene3D" id="2.40.10.340">
    <property type="entry name" value="Rod shape-determining protein MreC, domain 1"/>
    <property type="match status" value="1"/>
</dbReference>
<evidence type="ECO:0000256" key="4">
    <source>
        <dbReference type="ARBA" id="ARBA00032089"/>
    </source>
</evidence>
<keyword evidence="3" id="KW-0133">Cell shape</keyword>
<protein>
    <recommendedName>
        <fullName evidence="2">Cell shape-determining protein MreC</fullName>
    </recommendedName>
    <alternativeName>
        <fullName evidence="4">Cell shape protein MreC</fullName>
    </alternativeName>
</protein>
<dbReference type="AlphaFoldDB" id="A0A0F7X2T7"/>
<keyword evidence="5" id="KW-0175">Coiled coil</keyword>
<dbReference type="InterPro" id="IPR007221">
    <property type="entry name" value="MreC"/>
</dbReference>
<gene>
    <name evidence="8" type="ORF">BN1224_DC9_BY_00040</name>
</gene>
<proteinExistence type="inferred from homology"/>
<dbReference type="Pfam" id="PF04085">
    <property type="entry name" value="MreC"/>
    <property type="match status" value="1"/>
</dbReference>
<dbReference type="EMBL" id="LN847055">
    <property type="protein sequence ID" value="CRI42862.1"/>
    <property type="molecule type" value="Genomic_DNA"/>
</dbReference>